<dbReference type="InterPro" id="IPR006146">
    <property type="entry name" value="5'-Nucleotdase_CS"/>
</dbReference>
<dbReference type="AlphaFoldDB" id="A0A0B3VX26"/>
<dbReference type="SUPFAM" id="SSF56300">
    <property type="entry name" value="Metallo-dependent phosphatases"/>
    <property type="match status" value="1"/>
</dbReference>
<sequence>MRLVIYQTSDLHGYVYPTNYVKEQPLGILKIGSYIKEDEVNYDASLKIDCGDLVQGSALTHYLYKHAVKKNPIIEGMENIKYDIYVLGNHEFNYGLDYLNKSYAPVSDKVINANIEGLAFETKPYKIFDYNGFKVGCMGLTTGFIPNWEQECNIKDLTFNDPVEAYGKYEQELKANCDFIIVCYHGGFEKSIEDNMTPTEALTKENQGSELLEKFDSIDMILSGHQHRSFITKINNVICSQPLNNGQNFTKIVIDTESKKIEYKLVEVKDLKIEIDKNLLNIFEEEEGKLQVYLDQEIGEFDKDILVDDLFEIRLKGHPFINFLHQVQLEKSGADFSELSIFDSTIGFKKIVSIRDVLINYPYPNTLKVLKVKGKKIKEAMEKSATYFVVENGEVKVNVSFLKPKVQHYNYDTFGGMTYEIDLNREFGNRVVSIKKDNVDIDLEKYYTIVMNNYRATNTAIYPSYEGAEVVKEINLDISEVIIDYIQTKKKVNVIEKSNYKLKYN</sequence>
<dbReference type="PANTHER" id="PTHR11575">
    <property type="entry name" value="5'-NUCLEOTIDASE-RELATED"/>
    <property type="match status" value="1"/>
</dbReference>
<keyword evidence="6" id="KW-1185">Reference proteome</keyword>
<dbReference type="RefSeq" id="WP_039679584.1">
    <property type="nucleotide sequence ID" value="NZ_JWHR01000079.1"/>
</dbReference>
<keyword evidence="2" id="KW-0547">Nucleotide-binding</keyword>
<dbReference type="InterPro" id="IPR036907">
    <property type="entry name" value="5'-Nucleotdase_C_sf"/>
</dbReference>
<comment type="similarity">
    <text evidence="2">Belongs to the 5'-nucleotidase family.</text>
</comment>
<organism evidence="5 6">
    <name type="scientific">Terrisporobacter othiniensis</name>
    <dbReference type="NCBI Taxonomy" id="1577792"/>
    <lineage>
        <taxon>Bacteria</taxon>
        <taxon>Bacillati</taxon>
        <taxon>Bacillota</taxon>
        <taxon>Clostridia</taxon>
        <taxon>Peptostreptococcales</taxon>
        <taxon>Peptostreptococcaceae</taxon>
        <taxon>Terrisporobacter</taxon>
    </lineage>
</organism>
<dbReference type="Proteomes" id="UP000031189">
    <property type="component" value="Unassembled WGS sequence"/>
</dbReference>
<gene>
    <name evidence="5" type="ORF">QX51_09055</name>
</gene>
<dbReference type="OrthoDB" id="9800780at2"/>
<dbReference type="PANTHER" id="PTHR11575:SF6">
    <property type="entry name" value="2',3'-CYCLIC-NUCLEOTIDE 2'-PHOSPHODIESTERASE_3'-NUCLEOTIDASE"/>
    <property type="match status" value="1"/>
</dbReference>
<dbReference type="EMBL" id="JWHR01000079">
    <property type="protein sequence ID" value="KHS57373.1"/>
    <property type="molecule type" value="Genomic_DNA"/>
</dbReference>
<reference evidence="5 6" key="1">
    <citation type="submission" date="2014-12" db="EMBL/GenBank/DDBJ databases">
        <title>Draft genome sequence of Terrisporobacter sp. 08-306576, isolated from the blood culture of a bacteremia patient.</title>
        <authorList>
            <person name="Lund L.C."/>
            <person name="Sydenham T.V."/>
            <person name="Hogh S.V."/>
            <person name="Skov M.N."/>
            <person name="Kemp M."/>
            <person name="Justesen U.S."/>
        </authorList>
    </citation>
    <scope>NUCLEOTIDE SEQUENCE [LARGE SCALE GENOMIC DNA]</scope>
    <source>
        <strain evidence="5 6">08-306576</strain>
    </source>
</reference>
<feature type="domain" description="Calcineurin-like phosphoesterase" evidence="3">
    <location>
        <begin position="5"/>
        <end position="228"/>
    </location>
</feature>
<name>A0A0B3VX26_9FIRM</name>
<protein>
    <submittedName>
        <fullName evidence="5">5'-nucleotidase</fullName>
    </submittedName>
</protein>
<dbReference type="GO" id="GO:0009166">
    <property type="term" value="P:nucleotide catabolic process"/>
    <property type="evidence" value="ECO:0007669"/>
    <property type="project" value="InterPro"/>
</dbReference>
<dbReference type="Pfam" id="PF00149">
    <property type="entry name" value="Metallophos"/>
    <property type="match status" value="1"/>
</dbReference>
<dbReference type="PROSITE" id="PS00786">
    <property type="entry name" value="5_NUCLEOTIDASE_2"/>
    <property type="match status" value="1"/>
</dbReference>
<dbReference type="Pfam" id="PF02872">
    <property type="entry name" value="5_nucleotid_C"/>
    <property type="match status" value="1"/>
</dbReference>
<evidence type="ECO:0000256" key="2">
    <source>
        <dbReference type="RuleBase" id="RU362119"/>
    </source>
</evidence>
<evidence type="ECO:0000259" key="3">
    <source>
        <dbReference type="Pfam" id="PF00149"/>
    </source>
</evidence>
<dbReference type="InterPro" id="IPR029052">
    <property type="entry name" value="Metallo-depent_PP-like"/>
</dbReference>
<dbReference type="SUPFAM" id="SSF55816">
    <property type="entry name" value="5'-nucleotidase (syn. UDP-sugar hydrolase), C-terminal domain"/>
    <property type="match status" value="1"/>
</dbReference>
<dbReference type="InterPro" id="IPR006179">
    <property type="entry name" value="5_nucleotidase/apyrase"/>
</dbReference>
<dbReference type="STRING" id="1577792.QX51_09055"/>
<evidence type="ECO:0000313" key="5">
    <source>
        <dbReference type="EMBL" id="KHS57373.1"/>
    </source>
</evidence>
<evidence type="ECO:0000313" key="6">
    <source>
        <dbReference type="Proteomes" id="UP000031189"/>
    </source>
</evidence>
<dbReference type="GO" id="GO:0030288">
    <property type="term" value="C:outer membrane-bounded periplasmic space"/>
    <property type="evidence" value="ECO:0007669"/>
    <property type="project" value="TreeGrafter"/>
</dbReference>
<dbReference type="GO" id="GO:0046872">
    <property type="term" value="F:metal ion binding"/>
    <property type="evidence" value="ECO:0007669"/>
    <property type="project" value="InterPro"/>
</dbReference>
<dbReference type="PRINTS" id="PR01607">
    <property type="entry name" value="APYRASEFAMLY"/>
</dbReference>
<comment type="caution">
    <text evidence="5">The sequence shown here is derived from an EMBL/GenBank/DDBJ whole genome shotgun (WGS) entry which is preliminary data.</text>
</comment>
<keyword evidence="2" id="KW-0378">Hydrolase</keyword>
<evidence type="ECO:0000259" key="4">
    <source>
        <dbReference type="Pfam" id="PF02872"/>
    </source>
</evidence>
<keyword evidence="1" id="KW-0732">Signal</keyword>
<dbReference type="Gene3D" id="3.60.21.10">
    <property type="match status" value="1"/>
</dbReference>
<feature type="domain" description="5'-Nucleotidase C-terminal" evidence="4">
    <location>
        <begin position="314"/>
        <end position="459"/>
    </location>
</feature>
<evidence type="ECO:0000256" key="1">
    <source>
        <dbReference type="ARBA" id="ARBA00022729"/>
    </source>
</evidence>
<proteinExistence type="inferred from homology"/>
<dbReference type="InterPro" id="IPR004843">
    <property type="entry name" value="Calcineurin-like_PHP"/>
</dbReference>
<dbReference type="GO" id="GO:0016788">
    <property type="term" value="F:hydrolase activity, acting on ester bonds"/>
    <property type="evidence" value="ECO:0007669"/>
    <property type="project" value="InterPro"/>
</dbReference>
<accession>A0A0B3VX26</accession>
<dbReference type="InterPro" id="IPR008334">
    <property type="entry name" value="5'-Nucleotdase_C"/>
</dbReference>
<dbReference type="GO" id="GO:0000166">
    <property type="term" value="F:nucleotide binding"/>
    <property type="evidence" value="ECO:0007669"/>
    <property type="project" value="UniProtKB-KW"/>
</dbReference>
<dbReference type="Gene3D" id="3.90.780.10">
    <property type="entry name" value="5'-Nucleotidase, C-terminal domain"/>
    <property type="match status" value="1"/>
</dbReference>